<feature type="compositionally biased region" description="Basic and acidic residues" evidence="1">
    <location>
        <begin position="205"/>
        <end position="216"/>
    </location>
</feature>
<proteinExistence type="predicted"/>
<reference evidence="2" key="1">
    <citation type="journal article" date="2022" name="New Phytol.">
        <title>Evolutionary transition to the ectomycorrhizal habit in the genomes of a hyperdiverse lineage of mushroom-forming fungi.</title>
        <authorList>
            <person name="Looney B."/>
            <person name="Miyauchi S."/>
            <person name="Morin E."/>
            <person name="Drula E."/>
            <person name="Courty P.E."/>
            <person name="Kohler A."/>
            <person name="Kuo A."/>
            <person name="LaButti K."/>
            <person name="Pangilinan J."/>
            <person name="Lipzen A."/>
            <person name="Riley R."/>
            <person name="Andreopoulos W."/>
            <person name="He G."/>
            <person name="Johnson J."/>
            <person name="Nolan M."/>
            <person name="Tritt A."/>
            <person name="Barry K.W."/>
            <person name="Grigoriev I.V."/>
            <person name="Nagy L.G."/>
            <person name="Hibbett D."/>
            <person name="Henrissat B."/>
            <person name="Matheny P.B."/>
            <person name="Labbe J."/>
            <person name="Martin F.M."/>
        </authorList>
    </citation>
    <scope>NUCLEOTIDE SEQUENCE</scope>
    <source>
        <strain evidence="2">BPL690</strain>
    </source>
</reference>
<dbReference type="GO" id="GO:0006360">
    <property type="term" value="P:transcription by RNA polymerase I"/>
    <property type="evidence" value="ECO:0007669"/>
    <property type="project" value="InterPro"/>
</dbReference>
<dbReference type="InterPro" id="IPR013240">
    <property type="entry name" value="DNA-dir_RNA_pol1_su_RPA34"/>
</dbReference>
<feature type="region of interest" description="Disordered" evidence="1">
    <location>
        <begin position="182"/>
        <end position="273"/>
    </location>
</feature>
<protein>
    <submittedName>
        <fullName evidence="2">Uncharacterized protein</fullName>
    </submittedName>
</protein>
<accession>A0AAD4LXR5</accession>
<sequence>MPPRAAPVTSSPSVRERKSKKKQKENPHKDKAPSSDTEAAPVRISARNEGVDPTLAYTPPAGSVPVDYDVEFGELDYDAVKEDEGVELWLVRVKAKNLHGVKILPKTGLVGELSRKNTAYDTWAINPSHDHNASASANGDQSIDAEAPVGAEELDSLSVLLPRKRKGGKLFLAPKPVTRHLIVSMRPAKPTRPDPASDITLHRNPPRDAYPEEALTHRFRPYGDPGDPPPDNHVDVEMDDKPAKILDKEKEKRKRKGDNEPPKKAKKAKTTAS</sequence>
<feature type="region of interest" description="Disordered" evidence="1">
    <location>
        <begin position="1"/>
        <end position="63"/>
    </location>
</feature>
<dbReference type="AlphaFoldDB" id="A0AAD4LXR5"/>
<comment type="caution">
    <text evidence="2">The sequence shown here is derived from an EMBL/GenBank/DDBJ whole genome shotgun (WGS) entry which is preliminary data.</text>
</comment>
<feature type="compositionally biased region" description="Basic and acidic residues" evidence="1">
    <location>
        <begin position="230"/>
        <end position="250"/>
    </location>
</feature>
<organism evidence="2 3">
    <name type="scientific">Multifurca ochricompacta</name>
    <dbReference type="NCBI Taxonomy" id="376703"/>
    <lineage>
        <taxon>Eukaryota</taxon>
        <taxon>Fungi</taxon>
        <taxon>Dikarya</taxon>
        <taxon>Basidiomycota</taxon>
        <taxon>Agaricomycotina</taxon>
        <taxon>Agaricomycetes</taxon>
        <taxon>Russulales</taxon>
        <taxon>Russulaceae</taxon>
        <taxon>Multifurca</taxon>
    </lineage>
</organism>
<keyword evidence="3" id="KW-1185">Reference proteome</keyword>
<name>A0AAD4LXR5_9AGAM</name>
<evidence type="ECO:0000256" key="1">
    <source>
        <dbReference type="SAM" id="MobiDB-lite"/>
    </source>
</evidence>
<dbReference type="Proteomes" id="UP001203297">
    <property type="component" value="Unassembled WGS sequence"/>
</dbReference>
<evidence type="ECO:0000313" key="2">
    <source>
        <dbReference type="EMBL" id="KAI0294280.1"/>
    </source>
</evidence>
<feature type="compositionally biased region" description="Basic residues" evidence="1">
    <location>
        <begin position="264"/>
        <end position="273"/>
    </location>
</feature>
<feature type="compositionally biased region" description="Basic and acidic residues" evidence="1">
    <location>
        <begin position="24"/>
        <end position="33"/>
    </location>
</feature>
<dbReference type="EMBL" id="WTXG01000077">
    <property type="protein sequence ID" value="KAI0294280.1"/>
    <property type="molecule type" value="Genomic_DNA"/>
</dbReference>
<evidence type="ECO:0000313" key="3">
    <source>
        <dbReference type="Proteomes" id="UP001203297"/>
    </source>
</evidence>
<gene>
    <name evidence="2" type="ORF">B0F90DRAFT_1757920</name>
</gene>
<dbReference type="Pfam" id="PF08208">
    <property type="entry name" value="RNA_polI_A34"/>
    <property type="match status" value="1"/>
</dbReference>